<dbReference type="EMBL" id="CP032364">
    <property type="protein sequence ID" value="AYB00047.1"/>
    <property type="molecule type" value="Genomic_DNA"/>
</dbReference>
<gene>
    <name evidence="1" type="ORF">D4A81_08865</name>
</gene>
<name>A0A385Q1T9_9FIRM</name>
<organism evidence="1 2">
    <name type="scientific">Lachnoanaerobaculum umeaense</name>
    <dbReference type="NCBI Taxonomy" id="617123"/>
    <lineage>
        <taxon>Bacteria</taxon>
        <taxon>Bacillati</taxon>
        <taxon>Bacillota</taxon>
        <taxon>Clostridia</taxon>
        <taxon>Lachnospirales</taxon>
        <taxon>Lachnospiraceae</taxon>
        <taxon>Lachnoanaerobaculum</taxon>
    </lineage>
</organism>
<proteinExistence type="predicted"/>
<protein>
    <submittedName>
        <fullName evidence="1">Uncharacterized protein</fullName>
    </submittedName>
</protein>
<accession>A0A385Q1T9</accession>
<reference evidence="1 2" key="1">
    <citation type="submission" date="2018-09" db="EMBL/GenBank/DDBJ databases">
        <title>Genome sequencing of Lachnoanaerobaculum umeaense DSM 23576.</title>
        <authorList>
            <person name="Kook J.-K."/>
            <person name="Park S.-N."/>
            <person name="Lim Y.K."/>
        </authorList>
    </citation>
    <scope>NUCLEOTIDE SEQUENCE [LARGE SCALE GENOMIC DNA]</scope>
    <source>
        <strain evidence="2">DSM 23576 \ CCUG 58757</strain>
    </source>
</reference>
<dbReference type="AlphaFoldDB" id="A0A385Q1T9"/>
<dbReference type="OrthoDB" id="2068011at2"/>
<dbReference type="Proteomes" id="UP000265562">
    <property type="component" value="Chromosome"/>
</dbReference>
<evidence type="ECO:0000313" key="1">
    <source>
        <dbReference type="EMBL" id="AYB00047.1"/>
    </source>
</evidence>
<evidence type="ECO:0000313" key="2">
    <source>
        <dbReference type="Proteomes" id="UP000265562"/>
    </source>
</evidence>
<dbReference type="KEGG" id="lua:D4A81_08865"/>
<dbReference type="RefSeq" id="WP_111524615.1">
    <property type="nucleotide sequence ID" value="NZ_CP032364.1"/>
</dbReference>
<keyword evidence="2" id="KW-1185">Reference proteome</keyword>
<sequence>MAQAILLRGGVGGVTSDDVTAGKSQVLQGYRTVTTDSDDEVVEGTIKSINTADDNYNINKSNAFGIDEFGRMWIDMPHGNGYYHRYDNKPHTCIDSAKLGDATADKVLRGCTFTSKTGVKVEGEMVNRGNGMDAIEFYNANWEGKFVARMEPGYYGQNGQWKPYVSIPYAVLANVVGVDPNKMLSNLTIAGTTGNVKMINTQDSNYRINKSTAFGIDNWSDRNNTVFWIDFPHGNGYYHRADGHPHTCIDATNLGTAGADSVLQGQTATSQHGVKFEGSIPRWICNTGDVITALGGEGFAWDDTHASRGRGIVVKIPNGHYIQGANWAFLPSPNLLPGNIRKGVNINGVTGTMEDPSVGRVPFRNATFDNVLISGVANIGLGKDLNNYSIPSTEIRDGIIRFDTRYTGLHWYAPMSTLNESVTLAHSVNLSPFKTIRLGLKFPYGGDWGAVNSMGDLVGVVWALSTNHYAEYNPYTKIKVNPNMVKKTGTSRIIPQVSKVLLDTRGLDIPTGAEYFVDVDVSDLQGHHRIVLGFAVINPSGDKVTSRTIVRATNDIFGISHIEFIN</sequence>